<evidence type="ECO:0000313" key="1">
    <source>
        <dbReference type="EMBL" id="QAV32946.1"/>
    </source>
</evidence>
<dbReference type="Proteomes" id="UP000288947">
    <property type="component" value="Chromosome"/>
</dbReference>
<gene>
    <name evidence="1" type="ORF">CBS1_03820</name>
</gene>
<protein>
    <submittedName>
        <fullName evidence="1">DUF370 domain-containing protein</fullName>
    </submittedName>
</protein>
<reference evidence="1 2" key="1">
    <citation type="submission" date="2018-01" db="EMBL/GenBank/DDBJ databases">
        <title>The whole genome sequencing and assembly of Fervidobacterium changbaicum CBS-1 strain.</title>
        <authorList>
            <person name="Kim J.-Y."/>
            <person name="Park M.-K."/>
            <person name="Yi H."/>
            <person name="Bahn Y.-S."/>
            <person name="Kim J.F."/>
            <person name="Lee D.-W."/>
        </authorList>
    </citation>
    <scope>NUCLEOTIDE SEQUENCE [LARGE SCALE GENOMIC DNA]</scope>
    <source>
        <strain evidence="1 2">CBS-1</strain>
    </source>
</reference>
<sequence>MSEAVARINENIYVVRDRVVAVVPVTSTVSRRIRASNQIGGKMVNLSYGKECKSIIFMDSGHSLLLAEPALEVRKKIWG</sequence>
<dbReference type="InterPro" id="IPR007169">
    <property type="entry name" value="RemA-like"/>
</dbReference>
<dbReference type="EMBL" id="CP026721">
    <property type="protein sequence ID" value="QAV32946.1"/>
    <property type="molecule type" value="Genomic_DNA"/>
</dbReference>
<name>A0AAE5XBN3_9BACT</name>
<dbReference type="AlphaFoldDB" id="A0AAE5XBN3"/>
<dbReference type="RefSeq" id="WP_033191914.1">
    <property type="nucleotide sequence ID" value="NZ_CP026721.1"/>
</dbReference>
<dbReference type="Pfam" id="PF04025">
    <property type="entry name" value="RemA-like"/>
    <property type="match status" value="1"/>
</dbReference>
<keyword evidence="2" id="KW-1185">Reference proteome</keyword>
<evidence type="ECO:0000313" key="2">
    <source>
        <dbReference type="Proteomes" id="UP000288947"/>
    </source>
</evidence>
<proteinExistence type="predicted"/>
<accession>A0AAE5XBN3</accession>
<organism evidence="1 2">
    <name type="scientific">Fervidobacterium changbaicum</name>
    <dbReference type="NCBI Taxonomy" id="310769"/>
    <lineage>
        <taxon>Bacteria</taxon>
        <taxon>Thermotogati</taxon>
        <taxon>Thermotogota</taxon>
        <taxon>Thermotogae</taxon>
        <taxon>Thermotogales</taxon>
        <taxon>Fervidobacteriaceae</taxon>
        <taxon>Fervidobacterium</taxon>
    </lineage>
</organism>